<dbReference type="InterPro" id="IPR035965">
    <property type="entry name" value="PAS-like_dom_sf"/>
</dbReference>
<dbReference type="InterPro" id="IPR000014">
    <property type="entry name" value="PAS"/>
</dbReference>
<accession>A0A1A5YRU2</accession>
<dbReference type="PROSITE" id="PS50887">
    <property type="entry name" value="GGDEF"/>
    <property type="match status" value="1"/>
</dbReference>
<dbReference type="InterPro" id="IPR035919">
    <property type="entry name" value="EAL_sf"/>
</dbReference>
<dbReference type="Gene3D" id="3.30.450.20">
    <property type="entry name" value="PAS domain"/>
    <property type="match status" value="1"/>
</dbReference>
<dbReference type="SMART" id="SM00086">
    <property type="entry name" value="PAC"/>
    <property type="match status" value="1"/>
</dbReference>
<dbReference type="InterPro" id="IPR000160">
    <property type="entry name" value="GGDEF_dom"/>
</dbReference>
<dbReference type="Pfam" id="PF00990">
    <property type="entry name" value="GGDEF"/>
    <property type="match status" value="1"/>
</dbReference>
<feature type="domain" description="GGDEF" evidence="5">
    <location>
        <begin position="536"/>
        <end position="669"/>
    </location>
</feature>
<evidence type="ECO:0000259" key="4">
    <source>
        <dbReference type="PROSITE" id="PS50883"/>
    </source>
</evidence>
<dbReference type="Gene3D" id="3.30.70.270">
    <property type="match status" value="1"/>
</dbReference>
<dbReference type="Gene3D" id="3.20.20.450">
    <property type="entry name" value="EAL domain"/>
    <property type="match status" value="1"/>
</dbReference>
<feature type="domain" description="EAL" evidence="4">
    <location>
        <begin position="678"/>
        <end position="932"/>
    </location>
</feature>
<dbReference type="OrthoDB" id="9759607at2"/>
<dbReference type="SMART" id="SM00065">
    <property type="entry name" value="GAF"/>
    <property type="match status" value="2"/>
</dbReference>
<sequence>MLKEQARYSRLANLTKLINTNLELREVLQHVTTAISEEIVQCDSVGIYLPQADGTFRGYVGKPQVLSGWTLDMHVIDLNIDHLAREVAETKKTIYIPDTAKDNRPDPRAVEGFKIKSLLVLPISYNEELFGLVFLFDYGIAMNLTESEIQTVEAYVNMAAVAIQNANNLTFKENLIAEKQLLLDVTSDLAMCSTMQQSLDRCFFYLGKVLDNYNIGVHLLDPIKSNIRPAKLSKDSDWSEEDWINMHNKFPIDANNDLVFQEVIRTKKAVLIPNIYQDPRPNHKFCENFGINGIFMLPLVAMGEVLGVIAIVKLEAGDMLYPDVTILFVQSIVDATASTLSNLLYLEKQENIIEERTSEITVKNNELERVVAELRQLSREKELIFNSAGEGIFGLDLDRNITFCNPAGVLMLGYSSSEQLIGRPSCKIFGAGGNWGCPEEAAASQSDESWEHDSSARQFYRFDGTAFPVEFVITPIRDGDQILGEVVTFKDITQRKQMEEEIKYHAYYDSLTNLPNRVMLRDKLNQGLVQAQVNGDKLAVLYLDLDRFKFINDTLGHSFGDDLLRDVAGRLIEFIPKGATVSRQGGDEFTILLPGIKEEQEVVEAIDSIVEAFVEPFELLDHEIYVKTSIGISLYPDHGETAEILIKNADTAMYKSKEISGNSYHFFSEGMDTRTFESIKLENSLYRAMEQGELVLYYQPQINYPDNTLVGVEALLRWNHPHRGMIAPDQFIPIAEETALIVPIGEWALREACRQLKQWQDQGFPLFSISVNLSVRQFAQSNLFDTVKSVLQEAGLSPEYLRVELTENLIIKNTELTLKTMKQLKDIGIKIAIDDFGTGYSSLGYLKNLPIDTLKIDKSFLQDIVTDEDNAAITDTIITLAHNLNLSVIAEGVETEEQVEFLSARNCCLMQGYYFSKPMTAQGIADKYFFGERRLDL</sequence>
<dbReference type="InterPro" id="IPR029016">
    <property type="entry name" value="GAF-like_dom_sf"/>
</dbReference>
<keyword evidence="7" id="KW-1185">Reference proteome</keyword>
<dbReference type="InterPro" id="IPR000700">
    <property type="entry name" value="PAS-assoc_C"/>
</dbReference>
<dbReference type="SMART" id="SM00052">
    <property type="entry name" value="EAL"/>
    <property type="match status" value="1"/>
</dbReference>
<dbReference type="NCBIfam" id="TIGR00254">
    <property type="entry name" value="GGDEF"/>
    <property type="match status" value="1"/>
</dbReference>
<dbReference type="InterPro" id="IPR003018">
    <property type="entry name" value="GAF"/>
</dbReference>
<dbReference type="SMART" id="SM00267">
    <property type="entry name" value="GGDEF"/>
    <property type="match status" value="1"/>
</dbReference>
<dbReference type="InterPro" id="IPR043128">
    <property type="entry name" value="Rev_trsase/Diguanyl_cyclase"/>
</dbReference>
<dbReference type="STRING" id="1844972.A7K91_07720"/>
<dbReference type="Proteomes" id="UP000092024">
    <property type="component" value="Unassembled WGS sequence"/>
</dbReference>
<dbReference type="AlphaFoldDB" id="A0A1A5YRU2"/>
<organism evidence="6 7">
    <name type="scientific">Paenibacillus oryzae</name>
    <dbReference type="NCBI Taxonomy" id="1844972"/>
    <lineage>
        <taxon>Bacteria</taxon>
        <taxon>Bacillati</taxon>
        <taxon>Bacillota</taxon>
        <taxon>Bacilli</taxon>
        <taxon>Bacillales</taxon>
        <taxon>Paenibacillaceae</taxon>
        <taxon>Paenibacillus</taxon>
    </lineage>
</organism>
<dbReference type="PROSITE" id="PS50113">
    <property type="entry name" value="PAC"/>
    <property type="match status" value="1"/>
</dbReference>
<dbReference type="PANTHER" id="PTHR44757:SF2">
    <property type="entry name" value="BIOFILM ARCHITECTURE MAINTENANCE PROTEIN MBAA"/>
    <property type="match status" value="1"/>
</dbReference>
<dbReference type="SUPFAM" id="SSF55785">
    <property type="entry name" value="PYP-like sensor domain (PAS domain)"/>
    <property type="match status" value="1"/>
</dbReference>
<dbReference type="Pfam" id="PF00563">
    <property type="entry name" value="EAL"/>
    <property type="match status" value="1"/>
</dbReference>
<dbReference type="SUPFAM" id="SSF55073">
    <property type="entry name" value="Nucleotide cyclase"/>
    <property type="match status" value="1"/>
</dbReference>
<evidence type="ECO:0000259" key="2">
    <source>
        <dbReference type="PROSITE" id="PS50112"/>
    </source>
</evidence>
<dbReference type="NCBIfam" id="TIGR00229">
    <property type="entry name" value="sensory_box"/>
    <property type="match status" value="1"/>
</dbReference>
<dbReference type="InterPro" id="IPR029787">
    <property type="entry name" value="Nucleotide_cyclase"/>
</dbReference>
<keyword evidence="1" id="KW-1133">Transmembrane helix</keyword>
<dbReference type="PROSITE" id="PS50112">
    <property type="entry name" value="PAS"/>
    <property type="match status" value="1"/>
</dbReference>
<dbReference type="PANTHER" id="PTHR44757">
    <property type="entry name" value="DIGUANYLATE CYCLASE DGCP"/>
    <property type="match status" value="1"/>
</dbReference>
<dbReference type="RefSeq" id="WP_068679758.1">
    <property type="nucleotide sequence ID" value="NZ_LYPA01000029.1"/>
</dbReference>
<dbReference type="Pfam" id="PF01590">
    <property type="entry name" value="GAF"/>
    <property type="match status" value="2"/>
</dbReference>
<dbReference type="GO" id="GO:0016301">
    <property type="term" value="F:kinase activity"/>
    <property type="evidence" value="ECO:0007669"/>
    <property type="project" value="UniProtKB-KW"/>
</dbReference>
<dbReference type="EMBL" id="LYPA01000029">
    <property type="protein sequence ID" value="OBR68130.1"/>
    <property type="molecule type" value="Genomic_DNA"/>
</dbReference>
<dbReference type="CDD" id="cd01949">
    <property type="entry name" value="GGDEF"/>
    <property type="match status" value="1"/>
</dbReference>
<keyword evidence="1" id="KW-0812">Transmembrane</keyword>
<gene>
    <name evidence="6" type="ORF">A7K91_07720</name>
</gene>
<dbReference type="InterPro" id="IPR001633">
    <property type="entry name" value="EAL_dom"/>
</dbReference>
<evidence type="ECO:0000259" key="3">
    <source>
        <dbReference type="PROSITE" id="PS50113"/>
    </source>
</evidence>
<dbReference type="CDD" id="cd01948">
    <property type="entry name" value="EAL"/>
    <property type="match status" value="1"/>
</dbReference>
<proteinExistence type="predicted"/>
<evidence type="ECO:0000256" key="1">
    <source>
        <dbReference type="SAM" id="Phobius"/>
    </source>
</evidence>
<dbReference type="FunFam" id="3.20.20.450:FF:000001">
    <property type="entry name" value="Cyclic di-GMP phosphodiesterase yahA"/>
    <property type="match status" value="1"/>
</dbReference>
<protein>
    <submittedName>
        <fullName evidence="6">Histidine kinase</fullName>
    </submittedName>
</protein>
<comment type="caution">
    <text evidence="6">The sequence shown here is derived from an EMBL/GenBank/DDBJ whole genome shotgun (WGS) entry which is preliminary data.</text>
</comment>
<dbReference type="PROSITE" id="PS50883">
    <property type="entry name" value="EAL"/>
    <property type="match status" value="1"/>
</dbReference>
<dbReference type="Pfam" id="PF13426">
    <property type="entry name" value="PAS_9"/>
    <property type="match status" value="1"/>
</dbReference>
<dbReference type="CDD" id="cd00130">
    <property type="entry name" value="PAS"/>
    <property type="match status" value="1"/>
</dbReference>
<evidence type="ECO:0000259" key="5">
    <source>
        <dbReference type="PROSITE" id="PS50887"/>
    </source>
</evidence>
<dbReference type="InterPro" id="IPR001610">
    <property type="entry name" value="PAC"/>
</dbReference>
<evidence type="ECO:0000313" key="7">
    <source>
        <dbReference type="Proteomes" id="UP000092024"/>
    </source>
</evidence>
<keyword evidence="6" id="KW-0418">Kinase</keyword>
<reference evidence="6 7" key="1">
    <citation type="submission" date="2016-05" db="EMBL/GenBank/DDBJ databases">
        <title>Paenibacillus oryzae. sp. nov., isolated from the rice root.</title>
        <authorList>
            <person name="Zhang J."/>
            <person name="Zhang X."/>
        </authorList>
    </citation>
    <scope>NUCLEOTIDE SEQUENCE [LARGE SCALE GENOMIC DNA]</scope>
    <source>
        <strain evidence="6 7">1DrF-4</strain>
    </source>
</reference>
<dbReference type="SUPFAM" id="SSF141868">
    <property type="entry name" value="EAL domain-like"/>
    <property type="match status" value="1"/>
</dbReference>
<keyword evidence="6" id="KW-0808">Transferase</keyword>
<feature type="domain" description="PAS" evidence="2">
    <location>
        <begin position="377"/>
        <end position="418"/>
    </location>
</feature>
<feature type="transmembrane region" description="Helical" evidence="1">
    <location>
        <begin position="289"/>
        <end position="312"/>
    </location>
</feature>
<name>A0A1A5YRU2_9BACL</name>
<dbReference type="Gene3D" id="3.30.450.40">
    <property type="match status" value="2"/>
</dbReference>
<dbReference type="SUPFAM" id="SSF55781">
    <property type="entry name" value="GAF domain-like"/>
    <property type="match status" value="2"/>
</dbReference>
<evidence type="ECO:0000313" key="6">
    <source>
        <dbReference type="EMBL" id="OBR68130.1"/>
    </source>
</evidence>
<dbReference type="InterPro" id="IPR052155">
    <property type="entry name" value="Biofilm_reg_signaling"/>
</dbReference>
<feature type="domain" description="PAC" evidence="3">
    <location>
        <begin position="453"/>
        <end position="504"/>
    </location>
</feature>
<keyword evidence="1" id="KW-0472">Membrane</keyword>